<accession>A0A0E9TYU2</accession>
<dbReference type="AlphaFoldDB" id="A0A0E9TYU2"/>
<sequence>MTGRLPASSILRFCRAEM</sequence>
<proteinExistence type="predicted"/>
<name>A0A0E9TYU2_ANGAN</name>
<evidence type="ECO:0000313" key="1">
    <source>
        <dbReference type="EMBL" id="JAH58647.1"/>
    </source>
</evidence>
<reference evidence="1" key="1">
    <citation type="submission" date="2014-11" db="EMBL/GenBank/DDBJ databases">
        <authorList>
            <person name="Amaro Gonzalez C."/>
        </authorList>
    </citation>
    <scope>NUCLEOTIDE SEQUENCE</scope>
</reference>
<organism evidence="1">
    <name type="scientific">Anguilla anguilla</name>
    <name type="common">European freshwater eel</name>
    <name type="synonym">Muraena anguilla</name>
    <dbReference type="NCBI Taxonomy" id="7936"/>
    <lineage>
        <taxon>Eukaryota</taxon>
        <taxon>Metazoa</taxon>
        <taxon>Chordata</taxon>
        <taxon>Craniata</taxon>
        <taxon>Vertebrata</taxon>
        <taxon>Euteleostomi</taxon>
        <taxon>Actinopterygii</taxon>
        <taxon>Neopterygii</taxon>
        <taxon>Teleostei</taxon>
        <taxon>Anguilliformes</taxon>
        <taxon>Anguillidae</taxon>
        <taxon>Anguilla</taxon>
    </lineage>
</organism>
<protein>
    <submittedName>
        <fullName evidence="1">Uncharacterized protein</fullName>
    </submittedName>
</protein>
<reference evidence="1" key="2">
    <citation type="journal article" date="2015" name="Fish Shellfish Immunol.">
        <title>Early steps in the European eel (Anguilla anguilla)-Vibrio vulnificus interaction in the gills: Role of the RtxA13 toxin.</title>
        <authorList>
            <person name="Callol A."/>
            <person name="Pajuelo D."/>
            <person name="Ebbesson L."/>
            <person name="Teles M."/>
            <person name="MacKenzie S."/>
            <person name="Amaro C."/>
        </authorList>
    </citation>
    <scope>NUCLEOTIDE SEQUENCE</scope>
</reference>
<dbReference type="EMBL" id="GBXM01049930">
    <property type="protein sequence ID" value="JAH58647.1"/>
    <property type="molecule type" value="Transcribed_RNA"/>
</dbReference>